<sequence length="1122" mass="130720">MSNFEFLKKDNRYRVFTDACIEAEKLMNVSYSATVTFTRKALELAVKWVYANDGELRMPPQINLASLIRGKKFRDIIPYNMSGLLSYIQQLGNKAVHSERIVKREEAVLSLRNLFSFTTWIDYSYSEDYSDVEFDESILGENDKIVKVQSEKDELSKQLAEINKKLEELSNENQTLRKENEEKRKVNEKEREYKIDEISEAQTRERYIDLVIENEGWIIGKNCIPEVEILGIPTPSGKGKADYVLYGDNGKPLAVIEAKKIDIDPRIAKNQVKEYADALEKQYGTRPVIFFTNGLDYYIWDDTDYAERKVSSIYSKKDLEKLVFKRRNKTRLKNIMIKDSITNRAYQKEAIIRVAEALESRRRKMLLVMATGSGKTRTAASIVDVLTRHNWVKNILFLADRTALVKQARDSFKEYLPNLSLCNLLDNKDDVNSRMIFSTYPTMMNAIDEAKDKKGNRIFTSGHFDLIIVDESHRSIYKKYQAIFDYFDANLLGLTATPKSEIDKNTYKIFELEDDNPTFAYELDEAIKQGYLVHYGKPLDVGLKIVRDGLKYSELNEEEKEEFEETFDGEEKEEISSEEVNTTLFNRDTVDLVIKTLMNNGLKVEGGDKLGKTIIFAVNQKHANFIVERFNKLYPEYRGKFAEAIYYNIKFVDNMIAQFKDKNSYPQIAVSVDMLDTGIDVPEILNLVFFKKIRSKAKFWQMIGRGTRLCKDLFGPRIDKERFLIFDCYKNFEFFEVNGDGKEVKNSKSVSENIFGAKIEIIKSLQHLKYQEKPFIEYRDKLISEVILDILGINENRFDVRMKGAIVDKYKKLDKYEALDEKDVKEIKDVVAPLVIYEESDELAKRFDYLIYTIENAYLQNKSFLKAKNKVKETAESLSELGTLPKVLEKRQLIMDIQKDEFWNNINIFQLEEIRNELRELIRLLDKLATKIYYTDFKDEIVDYSEHESAGEFKIINQLVNYNKRVERYLEDFKNNDVIKRLKNNLPLSLNDIKYLEKILWDELGTKEEYTETYGKIPLLKMISKIIGMDRDAVEKEFSEFLSDENLNSNQINFVRHIVDYIAQNGSIDKEKLQEFPIVNKFGGVGELFKNKTDVLIEIIGAVEKVNGRFEHISQESGFSSN</sequence>
<dbReference type="GO" id="GO:0009307">
    <property type="term" value="P:DNA restriction-modification system"/>
    <property type="evidence" value="ECO:0007669"/>
    <property type="project" value="UniProtKB-KW"/>
</dbReference>
<dbReference type="REBASE" id="355970">
    <property type="entry name" value="Ltr3870ORF787P"/>
</dbReference>
<dbReference type="EMBL" id="AP019831">
    <property type="protein sequence ID" value="BBM44673.1"/>
    <property type="molecule type" value="Genomic_DNA"/>
</dbReference>
<dbReference type="InterPro" id="IPR001650">
    <property type="entry name" value="Helicase_C-like"/>
</dbReference>
<dbReference type="RefSeq" id="WP_155282509.1">
    <property type="nucleotide sequence ID" value="NZ_AP019831.1"/>
</dbReference>
<dbReference type="GO" id="GO:0005829">
    <property type="term" value="C:cytosol"/>
    <property type="evidence" value="ECO:0007669"/>
    <property type="project" value="TreeGrafter"/>
</dbReference>
<gene>
    <name evidence="3" type="ORF">JMUB3870_0791</name>
</gene>
<dbReference type="CDD" id="cd18032">
    <property type="entry name" value="DEXHc_RE_I_III_res"/>
    <property type="match status" value="1"/>
</dbReference>
<evidence type="ECO:0000313" key="3">
    <source>
        <dbReference type="EMBL" id="BBM44673.1"/>
    </source>
</evidence>
<dbReference type="GO" id="GO:0009035">
    <property type="term" value="F:type I site-specific deoxyribonuclease activity"/>
    <property type="evidence" value="ECO:0007669"/>
    <property type="project" value="UniProtKB-EC"/>
</dbReference>
<dbReference type="PANTHER" id="PTHR47396:SF1">
    <property type="entry name" value="ATP-DEPENDENT HELICASE IRC3-RELATED"/>
    <property type="match status" value="1"/>
</dbReference>
<dbReference type="Pfam" id="PF04851">
    <property type="entry name" value="ResIII"/>
    <property type="match status" value="1"/>
</dbReference>
<dbReference type="SMART" id="SM00487">
    <property type="entry name" value="DEXDc"/>
    <property type="match status" value="1"/>
</dbReference>
<dbReference type="SUPFAM" id="SSF52540">
    <property type="entry name" value="P-loop containing nucleoside triphosphate hydrolases"/>
    <property type="match status" value="2"/>
</dbReference>
<organism evidence="3 4">
    <name type="scientific">Leptotrichia trevisanii</name>
    <dbReference type="NCBI Taxonomy" id="109328"/>
    <lineage>
        <taxon>Bacteria</taxon>
        <taxon>Fusobacteriati</taxon>
        <taxon>Fusobacteriota</taxon>
        <taxon>Fusobacteriia</taxon>
        <taxon>Fusobacteriales</taxon>
        <taxon>Leptotrichiaceae</taxon>
        <taxon>Leptotrichia</taxon>
    </lineage>
</organism>
<keyword evidence="1" id="KW-0175">Coiled coil</keyword>
<dbReference type="PROSITE" id="PS51192">
    <property type="entry name" value="HELICASE_ATP_BIND_1"/>
    <property type="match status" value="1"/>
</dbReference>
<protein>
    <recommendedName>
        <fullName evidence="2">Helicase ATP-binding domain-containing protein</fullName>
    </recommendedName>
</protein>
<evidence type="ECO:0000256" key="1">
    <source>
        <dbReference type="SAM" id="Coils"/>
    </source>
</evidence>
<reference evidence="3 4" key="1">
    <citation type="submission" date="2019-07" db="EMBL/GenBank/DDBJ databases">
        <title>Complete Genome Sequence of Leptotrichia trevisanii Strain JMUB3870.</title>
        <authorList>
            <person name="Watanabe S."/>
            <person name="Cui L."/>
        </authorList>
    </citation>
    <scope>NUCLEOTIDE SEQUENCE [LARGE SCALE GENOMIC DNA]</scope>
    <source>
        <strain evidence="3 4">JMUB3870</strain>
    </source>
</reference>
<dbReference type="InterPro" id="IPR006935">
    <property type="entry name" value="Helicase/UvrB_N"/>
</dbReference>
<dbReference type="Gene3D" id="3.90.1570.30">
    <property type="match status" value="1"/>
</dbReference>
<dbReference type="Pfam" id="PF00271">
    <property type="entry name" value="Helicase_C"/>
    <property type="match status" value="1"/>
</dbReference>
<dbReference type="InterPro" id="IPR014001">
    <property type="entry name" value="Helicase_ATP-bd"/>
</dbReference>
<dbReference type="Pfam" id="PF04313">
    <property type="entry name" value="HSDR_N"/>
    <property type="match status" value="1"/>
</dbReference>
<dbReference type="InterPro" id="IPR013670">
    <property type="entry name" value="EcoEI_R_C_dom"/>
</dbReference>
<dbReference type="AlphaFoldDB" id="A0A510K4C5"/>
<keyword evidence="4" id="KW-1185">Reference proteome</keyword>
<dbReference type="Gene3D" id="3.40.50.300">
    <property type="entry name" value="P-loop containing nucleotide triphosphate hydrolases"/>
    <property type="match status" value="2"/>
</dbReference>
<feature type="domain" description="Helicase ATP-binding" evidence="2">
    <location>
        <begin position="356"/>
        <end position="516"/>
    </location>
</feature>
<dbReference type="OrthoDB" id="9758243at2"/>
<dbReference type="GO" id="GO:0003677">
    <property type="term" value="F:DNA binding"/>
    <property type="evidence" value="ECO:0007669"/>
    <property type="project" value="UniProtKB-KW"/>
</dbReference>
<dbReference type="InterPro" id="IPR025285">
    <property type="entry name" value="DUF4145"/>
</dbReference>
<dbReference type="PANTHER" id="PTHR47396">
    <property type="entry name" value="TYPE I RESTRICTION ENZYME ECOKI R PROTEIN"/>
    <property type="match status" value="1"/>
</dbReference>
<dbReference type="Pfam" id="PF08463">
    <property type="entry name" value="EcoEI_R_C"/>
    <property type="match status" value="1"/>
</dbReference>
<dbReference type="InterPro" id="IPR050742">
    <property type="entry name" value="Helicase_Restrict-Modif_Enz"/>
</dbReference>
<dbReference type="InterPro" id="IPR007409">
    <property type="entry name" value="Restrct_endonuc_type1_HsdR_N"/>
</dbReference>
<proteinExistence type="predicted"/>
<dbReference type="Proteomes" id="UP000422644">
    <property type="component" value="Chromosome"/>
</dbReference>
<dbReference type="InterPro" id="IPR027417">
    <property type="entry name" value="P-loop_NTPase"/>
</dbReference>
<dbReference type="Pfam" id="PF13643">
    <property type="entry name" value="DUF4145"/>
    <property type="match status" value="1"/>
</dbReference>
<dbReference type="GO" id="GO:0005524">
    <property type="term" value="F:ATP binding"/>
    <property type="evidence" value="ECO:0007669"/>
    <property type="project" value="UniProtKB-KW"/>
</dbReference>
<name>A0A510K4C5_9FUSO</name>
<dbReference type="CDD" id="cd18799">
    <property type="entry name" value="SF2_C_EcoAI-like"/>
    <property type="match status" value="1"/>
</dbReference>
<evidence type="ECO:0000259" key="2">
    <source>
        <dbReference type="PROSITE" id="PS51192"/>
    </source>
</evidence>
<feature type="coiled-coil region" evidence="1">
    <location>
        <begin position="145"/>
        <end position="196"/>
    </location>
</feature>
<evidence type="ECO:0000313" key="4">
    <source>
        <dbReference type="Proteomes" id="UP000422644"/>
    </source>
</evidence>
<accession>A0A510K4C5</accession>